<proteinExistence type="predicted"/>
<feature type="transmembrane region" description="Helical" evidence="1">
    <location>
        <begin position="539"/>
        <end position="564"/>
    </location>
</feature>
<evidence type="ECO:0008006" key="4">
    <source>
        <dbReference type="Google" id="ProtNLM"/>
    </source>
</evidence>
<reference evidence="2" key="1">
    <citation type="submission" date="2018-12" db="EMBL/GenBank/DDBJ databases">
        <title>Characterization of a N4-like bacteriophage infecting a coral-derived Vibrio strain.</title>
        <authorList>
            <person name="Huang S."/>
        </authorList>
    </citation>
    <scope>NUCLEOTIDE SEQUENCE [LARGE SCALE GENOMIC DNA]</scope>
</reference>
<dbReference type="Proteomes" id="UP000290131">
    <property type="component" value="Segment"/>
</dbReference>
<evidence type="ECO:0000313" key="3">
    <source>
        <dbReference type="Proteomes" id="UP000290131"/>
    </source>
</evidence>
<feature type="transmembrane region" description="Helical" evidence="1">
    <location>
        <begin position="502"/>
        <end position="524"/>
    </location>
</feature>
<evidence type="ECO:0000256" key="1">
    <source>
        <dbReference type="SAM" id="Phobius"/>
    </source>
</evidence>
<keyword evidence="3" id="KW-1185">Reference proteome</keyword>
<feature type="transmembrane region" description="Helical" evidence="1">
    <location>
        <begin position="468"/>
        <end position="490"/>
    </location>
</feature>
<gene>
    <name evidence="2" type="ORF">SBP1_gp051</name>
</gene>
<protein>
    <recommendedName>
        <fullName evidence="4">TMhelix containing protein</fullName>
    </recommendedName>
</protein>
<keyword evidence="1" id="KW-1133">Transmembrane helix</keyword>
<evidence type="ECO:0000313" key="2">
    <source>
        <dbReference type="EMBL" id="AZU99643.1"/>
    </source>
</evidence>
<name>A0A3T0IIN0_9CAUD</name>
<sequence>MIEETPDIVQSSVTTSILKSRDIAPDIVGNYLNGIYVQARQYYRYGRDTYVHGLPQGTKEVFQTNNIAVTNAIESEVGYSITLVTCTLDICDANFFAIPWLVANRGYNESDDTVTTYPTLPVGESGPVYYVDATITASDTLLLRYSYEKNAGGTGFVTETISMVGVEPDVYFYHAEYIRKGETGSAVSYWSYNTTDGTYPELAVQPGVTLESPYFPVAIVRQNNNDVEEGDDDYPTTRKLLDIIGIDLDDVVTGIQENPDQSEIDHAYIIMGVDISTDLPNSWRYLHDYFVYLHSLNPATKSAYDNWAGVAAANPQYSNTPPMNTVNITDGAYNIDVGYLYTERRVLTGTLAEPMEREVNYNTPIGTDSWSANTDEIVFRRQLDDDTYSEVRVYGLMHINHVYGGKTVDTSLENAFYRDSEGDQTNGNFVIPLNNNILQSMGLQKGNELMYDAIKIVFNSYEVVKLKWYQTGFFQFVTIIVAVAITIVTYQPGALTSSIVGAGAVAGLSTLTLVLADIVVAFAIKKGFEMVAEILPPNIAFALSIAFAAYAAGSVMGTGSLSGLPFASEALMAANNLTEATMEVAFEELDAEIQGFQDEAAKKTAELEELWDELEVGVDLDPMDIFTDFGQEQYFETPSAFLYRTVHAGNPGVGTLDSVNYYVDNKLSLPSLSPGLGVNINV</sequence>
<keyword evidence="1" id="KW-0812">Transmembrane</keyword>
<organism evidence="2">
    <name type="scientific">Vibrio virus vB_VspP_SBP1</name>
    <dbReference type="NCBI Taxonomy" id="2500581"/>
    <lineage>
        <taxon>Viruses</taxon>
        <taxon>Duplodnaviria</taxon>
        <taxon>Heunggongvirae</taxon>
        <taxon>Uroviricota</taxon>
        <taxon>Caudoviricetes</taxon>
        <taxon>Schitoviridae</taxon>
        <taxon>Electravirus</taxon>
        <taxon>Electravirus Sbp1</taxon>
    </lineage>
</organism>
<keyword evidence="1" id="KW-0472">Membrane</keyword>
<dbReference type="EMBL" id="MK301608">
    <property type="protein sequence ID" value="AZU99643.1"/>
    <property type="molecule type" value="Genomic_DNA"/>
</dbReference>
<accession>A0A3T0IIN0</accession>